<sequence>MKSTILKDCVGLSIGLRDLELNMNYRRKKDWIVLNLNNGKVFHVSKDVKDKDNGVLEGPASVRRRQQLVMELLLCGKLHERLYPLMKKFRWWIKKKMSMQFLIMIQIDWMM</sequence>
<accession>A0A3M6VIB0</accession>
<name>A0A3M6VIB0_9STRA</name>
<dbReference type="AlphaFoldDB" id="A0A3M6VIB0"/>
<dbReference type="Proteomes" id="UP000282087">
    <property type="component" value="Unassembled WGS sequence"/>
</dbReference>
<proteinExistence type="predicted"/>
<dbReference type="VEuPathDB" id="FungiDB:DD237_001901"/>
<keyword evidence="2" id="KW-1185">Reference proteome</keyword>
<protein>
    <submittedName>
        <fullName evidence="1">Uncharacterized protein</fullName>
    </submittedName>
</protein>
<comment type="caution">
    <text evidence="1">The sequence shown here is derived from an EMBL/GenBank/DDBJ whole genome shotgun (WGS) entry which is preliminary data.</text>
</comment>
<evidence type="ECO:0000313" key="1">
    <source>
        <dbReference type="EMBL" id="RMX66107.1"/>
    </source>
</evidence>
<reference evidence="1 2" key="1">
    <citation type="submission" date="2018-06" db="EMBL/GenBank/DDBJ databases">
        <title>Comparative genomics of downy mildews reveals potential adaptations to biotrophy.</title>
        <authorList>
            <person name="Fletcher K."/>
            <person name="Klosterman S.J."/>
            <person name="Derevnina L."/>
            <person name="Martin F."/>
            <person name="Koike S."/>
            <person name="Reyes Chin-Wo S."/>
            <person name="Mou B."/>
            <person name="Michelmore R."/>
        </authorList>
    </citation>
    <scope>NUCLEOTIDE SEQUENCE [LARGE SCALE GENOMIC DNA]</scope>
    <source>
        <strain evidence="1 2">R14</strain>
    </source>
</reference>
<gene>
    <name evidence="1" type="ORF">DD238_001153</name>
</gene>
<organism evidence="1 2">
    <name type="scientific">Peronospora effusa</name>
    <dbReference type="NCBI Taxonomy" id="542832"/>
    <lineage>
        <taxon>Eukaryota</taxon>
        <taxon>Sar</taxon>
        <taxon>Stramenopiles</taxon>
        <taxon>Oomycota</taxon>
        <taxon>Peronosporomycetes</taxon>
        <taxon>Peronosporales</taxon>
        <taxon>Peronosporaceae</taxon>
        <taxon>Peronospora</taxon>
    </lineage>
</organism>
<evidence type="ECO:0000313" key="2">
    <source>
        <dbReference type="Proteomes" id="UP000282087"/>
    </source>
</evidence>
<dbReference type="EMBL" id="QLLG01000215">
    <property type="protein sequence ID" value="RMX66107.1"/>
    <property type="molecule type" value="Genomic_DNA"/>
</dbReference>